<name>A0A811UWX8_CERCA</name>
<sequence>MKNSDFNELIKALTQSIEQNNRKKVTVDKFSKVVPDNDGVSIPIRQSLNNFDENAEAYGLKQKHKYVIASNKMRRTAKLLLETVTVANYETLCDIFMEEFEKKLNSNEVHKLLRDRPKQYVE</sequence>
<reference evidence="1" key="1">
    <citation type="submission" date="2020-11" db="EMBL/GenBank/DDBJ databases">
        <authorList>
            <person name="Whitehead M."/>
        </authorList>
    </citation>
    <scope>NUCLEOTIDE SEQUENCE</scope>
    <source>
        <strain evidence="1">EGII</strain>
    </source>
</reference>
<dbReference type="AlphaFoldDB" id="A0A811UWX8"/>
<keyword evidence="2" id="KW-1185">Reference proteome</keyword>
<evidence type="ECO:0000313" key="2">
    <source>
        <dbReference type="Proteomes" id="UP000606786"/>
    </source>
</evidence>
<gene>
    <name evidence="1" type="ORF">CCAP1982_LOCUS10097</name>
</gene>
<accession>A0A811UWX8</accession>
<dbReference type="EMBL" id="CAJHJT010000023">
    <property type="protein sequence ID" value="CAD7001603.1"/>
    <property type="molecule type" value="Genomic_DNA"/>
</dbReference>
<proteinExistence type="predicted"/>
<dbReference type="Proteomes" id="UP000606786">
    <property type="component" value="Unassembled WGS sequence"/>
</dbReference>
<organism evidence="1 2">
    <name type="scientific">Ceratitis capitata</name>
    <name type="common">Mediterranean fruit fly</name>
    <name type="synonym">Tephritis capitata</name>
    <dbReference type="NCBI Taxonomy" id="7213"/>
    <lineage>
        <taxon>Eukaryota</taxon>
        <taxon>Metazoa</taxon>
        <taxon>Ecdysozoa</taxon>
        <taxon>Arthropoda</taxon>
        <taxon>Hexapoda</taxon>
        <taxon>Insecta</taxon>
        <taxon>Pterygota</taxon>
        <taxon>Neoptera</taxon>
        <taxon>Endopterygota</taxon>
        <taxon>Diptera</taxon>
        <taxon>Brachycera</taxon>
        <taxon>Muscomorpha</taxon>
        <taxon>Tephritoidea</taxon>
        <taxon>Tephritidae</taxon>
        <taxon>Ceratitis</taxon>
        <taxon>Ceratitis</taxon>
    </lineage>
</organism>
<protein>
    <submittedName>
        <fullName evidence="1">(Mediterranean fruit fly) hypothetical protein</fullName>
    </submittedName>
</protein>
<comment type="caution">
    <text evidence="1">The sequence shown here is derived from an EMBL/GenBank/DDBJ whole genome shotgun (WGS) entry which is preliminary data.</text>
</comment>
<evidence type="ECO:0000313" key="1">
    <source>
        <dbReference type="EMBL" id="CAD7001603.1"/>
    </source>
</evidence>